<evidence type="ECO:0000256" key="3">
    <source>
        <dbReference type="ARBA" id="ARBA00012461"/>
    </source>
</evidence>
<keyword evidence="6" id="KW-0479">Metal-binding</keyword>
<protein>
    <recommendedName>
        <fullName evidence="3">glucose-1-phosphate thymidylyltransferase</fullName>
        <ecNumber evidence="3">2.7.7.24</ecNumber>
    </recommendedName>
</protein>
<dbReference type="Gene3D" id="3.90.550.10">
    <property type="entry name" value="Spore Coat Polysaccharide Biosynthesis Protein SpsA, Chain A"/>
    <property type="match status" value="1"/>
</dbReference>
<comment type="similarity">
    <text evidence="2">Belongs to the glucose-1-phosphate thymidylyltransferase family.</text>
</comment>
<comment type="cofactor">
    <cofactor evidence="1">
        <name>Mg(2+)</name>
        <dbReference type="ChEBI" id="CHEBI:18420"/>
    </cofactor>
</comment>
<keyword evidence="7" id="KW-0460">Magnesium</keyword>
<comment type="catalytic activity">
    <reaction evidence="8">
        <text>dTTP + alpha-D-glucose 1-phosphate + H(+) = dTDP-alpha-D-glucose + diphosphate</text>
        <dbReference type="Rhea" id="RHEA:15225"/>
        <dbReference type="ChEBI" id="CHEBI:15378"/>
        <dbReference type="ChEBI" id="CHEBI:33019"/>
        <dbReference type="ChEBI" id="CHEBI:37568"/>
        <dbReference type="ChEBI" id="CHEBI:57477"/>
        <dbReference type="ChEBI" id="CHEBI:58601"/>
        <dbReference type="EC" id="2.7.7.24"/>
    </reaction>
</comment>
<keyword evidence="10" id="KW-0167">Capsid protein</keyword>
<gene>
    <name evidence="10" type="ORF">COX39_02965</name>
</gene>
<evidence type="ECO:0000256" key="1">
    <source>
        <dbReference type="ARBA" id="ARBA00001946"/>
    </source>
</evidence>
<accession>A0A2G9YQG5</accession>
<evidence type="ECO:0000256" key="5">
    <source>
        <dbReference type="ARBA" id="ARBA00022695"/>
    </source>
</evidence>
<dbReference type="EMBL" id="PCRM01000039">
    <property type="protein sequence ID" value="PIP21465.1"/>
    <property type="molecule type" value="Genomic_DNA"/>
</dbReference>
<keyword evidence="5" id="KW-0548">Nucleotidyltransferase</keyword>
<sequence length="262" mass="28968">MKGVVLAGGLGTRLYPLTYATSKHLLPIFDSPMVFYPIQTLVKAGIKDVIIVTGGPYAGDYIRVLGNGKKLGLKHLEYTYQEKEGGIAQALSLCEDFAEGGPVTVILGDNCTDADISKPVKKFKAKGSPSGKGAMVFLKEVTDPQRFGVPVFQTQNLKRKTQNKITPETHKIVKIEEKPKKPKSNFAVTGLYIYDNKVFDFIRKCKPSARGELEITDVNNCYVKAGKLAWATLEGFWSDAGTFDSLFKTAVYWARKKGLRIY</sequence>
<dbReference type="InterPro" id="IPR029044">
    <property type="entry name" value="Nucleotide-diphossugar_trans"/>
</dbReference>
<dbReference type="SUPFAM" id="SSF53448">
    <property type="entry name" value="Nucleotide-diphospho-sugar transferases"/>
    <property type="match status" value="1"/>
</dbReference>
<keyword evidence="4" id="KW-0808">Transferase</keyword>
<dbReference type="InterPro" id="IPR005835">
    <property type="entry name" value="NTP_transferase_dom"/>
</dbReference>
<feature type="domain" description="Nucleotidyl transferase" evidence="9">
    <location>
        <begin position="2"/>
        <end position="250"/>
    </location>
</feature>
<reference evidence="10 11" key="1">
    <citation type="submission" date="2017-09" db="EMBL/GenBank/DDBJ databases">
        <title>Depth-based differentiation of microbial function through sediment-hosted aquifers and enrichment of novel symbionts in the deep terrestrial subsurface.</title>
        <authorList>
            <person name="Probst A.J."/>
            <person name="Ladd B."/>
            <person name="Jarett J.K."/>
            <person name="Geller-Mcgrath D.E."/>
            <person name="Sieber C.M."/>
            <person name="Emerson J.B."/>
            <person name="Anantharaman K."/>
            <person name="Thomas B.C."/>
            <person name="Malmstrom R."/>
            <person name="Stieglmeier M."/>
            <person name="Klingl A."/>
            <person name="Woyke T."/>
            <person name="Ryan C.M."/>
            <person name="Banfield J.F."/>
        </authorList>
    </citation>
    <scope>NUCLEOTIDE SEQUENCE [LARGE SCALE GENOMIC DNA]</scope>
    <source>
        <strain evidence="10">CG23_combo_of_CG06-09_8_20_14_all_40_13</strain>
    </source>
</reference>
<proteinExistence type="inferred from homology"/>
<evidence type="ECO:0000256" key="2">
    <source>
        <dbReference type="ARBA" id="ARBA00010480"/>
    </source>
</evidence>
<evidence type="ECO:0000256" key="8">
    <source>
        <dbReference type="ARBA" id="ARBA00049336"/>
    </source>
</evidence>
<comment type="caution">
    <text evidence="10">The sequence shown here is derived from an EMBL/GenBank/DDBJ whole genome shotgun (WGS) entry which is preliminary data.</text>
</comment>
<evidence type="ECO:0000259" key="9">
    <source>
        <dbReference type="Pfam" id="PF00483"/>
    </source>
</evidence>
<evidence type="ECO:0000313" key="10">
    <source>
        <dbReference type="EMBL" id="PIP21465.1"/>
    </source>
</evidence>
<evidence type="ECO:0000256" key="4">
    <source>
        <dbReference type="ARBA" id="ARBA00022679"/>
    </source>
</evidence>
<dbReference type="GO" id="GO:0008879">
    <property type="term" value="F:glucose-1-phosphate thymidylyltransferase activity"/>
    <property type="evidence" value="ECO:0007669"/>
    <property type="project" value="UniProtKB-EC"/>
</dbReference>
<dbReference type="Pfam" id="PF00483">
    <property type="entry name" value="NTP_transferase"/>
    <property type="match status" value="1"/>
</dbReference>
<dbReference type="Proteomes" id="UP000231567">
    <property type="component" value="Unassembled WGS sequence"/>
</dbReference>
<evidence type="ECO:0000313" key="11">
    <source>
        <dbReference type="Proteomes" id="UP000231567"/>
    </source>
</evidence>
<evidence type="ECO:0000256" key="7">
    <source>
        <dbReference type="ARBA" id="ARBA00022842"/>
    </source>
</evidence>
<dbReference type="GO" id="GO:0046872">
    <property type="term" value="F:metal ion binding"/>
    <property type="evidence" value="ECO:0007669"/>
    <property type="project" value="UniProtKB-KW"/>
</dbReference>
<dbReference type="EC" id="2.7.7.24" evidence="3"/>
<evidence type="ECO:0000256" key="6">
    <source>
        <dbReference type="ARBA" id="ARBA00022723"/>
    </source>
</evidence>
<dbReference type="PANTHER" id="PTHR43532:SF1">
    <property type="entry name" value="GLUCOSE-1-PHOSPHATE THYMIDYLYLTRANSFERASE 1"/>
    <property type="match status" value="1"/>
</dbReference>
<dbReference type="InterPro" id="IPR005907">
    <property type="entry name" value="G1P_thy_trans_s"/>
</dbReference>
<organism evidence="10 11">
    <name type="scientific">Candidatus Nealsonbacteria bacterium CG23_combo_of_CG06-09_8_20_14_all_40_13</name>
    <dbReference type="NCBI Taxonomy" id="1974724"/>
    <lineage>
        <taxon>Bacteria</taxon>
        <taxon>Candidatus Nealsoniibacteriota</taxon>
    </lineage>
</organism>
<dbReference type="PANTHER" id="PTHR43532">
    <property type="entry name" value="GLUCOSE-1-PHOSPHATE THYMIDYLYLTRANSFERASE"/>
    <property type="match status" value="1"/>
</dbReference>
<dbReference type="AlphaFoldDB" id="A0A2G9YQG5"/>
<name>A0A2G9YQG5_9BACT</name>
<keyword evidence="10" id="KW-0946">Virion</keyword>